<sequence>MTTSKLYLCALPRAVWLAPAARHGLQIDLVDLVSEALACERRMGKAINLREEQRRYTRCCQRIEQQVAASPRLALFKSGEEFANLVRNGRFPLFALHPSYLDVLAQAAQRGVAPERLGASFFPPPSLAAHCEAFAHWASQQRLEQVAAIQHRSAFLRLAEANHCGVVEWQSPFHTSAPNEATPAPVRRVFAAATLPPPAPEAPPADSAARFRHKLKATLHQHIHNALAIGEPVAFGSAAPHDVVTEVLHELVYIPGGSDLQPLPLRVVYSDGSEATPFPIFMLPRDPRPIPELPPLRVALMSMRHSELDPMVDVCWLRNRDVSRARTLAETDHFCYTATINQLRESLSEGDLLIHLYHTGFAPAVIGFYRGFAQILRGLRTRRVMRRLIVVPFYYRGEAGYATGTPWQ</sequence>
<organism evidence="1 2">
    <name type="scientific">Candidatus Viridilinea halotolerans</name>
    <dbReference type="NCBI Taxonomy" id="2491704"/>
    <lineage>
        <taxon>Bacteria</taxon>
        <taxon>Bacillati</taxon>
        <taxon>Chloroflexota</taxon>
        <taxon>Chloroflexia</taxon>
        <taxon>Chloroflexales</taxon>
        <taxon>Chloroflexineae</taxon>
        <taxon>Oscillochloridaceae</taxon>
        <taxon>Candidatus Viridilinea</taxon>
    </lineage>
</organism>
<comment type="caution">
    <text evidence="1">The sequence shown here is derived from an EMBL/GenBank/DDBJ whole genome shotgun (WGS) entry which is preliminary data.</text>
</comment>
<proteinExistence type="predicted"/>
<dbReference type="Proteomes" id="UP000280307">
    <property type="component" value="Unassembled WGS sequence"/>
</dbReference>
<protein>
    <submittedName>
        <fullName evidence="1">Uncharacterized protein</fullName>
    </submittedName>
</protein>
<accession>A0A426U3Q5</accession>
<dbReference type="EMBL" id="RSAS01000274">
    <property type="protein sequence ID" value="RRR74438.1"/>
    <property type="molecule type" value="Genomic_DNA"/>
</dbReference>
<name>A0A426U3Q5_9CHLR</name>
<reference evidence="1 2" key="1">
    <citation type="submission" date="2018-12" db="EMBL/GenBank/DDBJ databases">
        <title>Genome Sequence of Candidatus Viridilinea halotolerans isolated from saline sulfide-rich spring.</title>
        <authorList>
            <person name="Grouzdev D.S."/>
            <person name="Burganskaya E.I."/>
            <person name="Krutkina M.S."/>
            <person name="Sukhacheva M.V."/>
            <person name="Gorlenko V.M."/>
        </authorList>
    </citation>
    <scope>NUCLEOTIDE SEQUENCE [LARGE SCALE GENOMIC DNA]</scope>
    <source>
        <strain evidence="1">Chok-6</strain>
    </source>
</reference>
<dbReference type="AlphaFoldDB" id="A0A426U3Q5"/>
<evidence type="ECO:0000313" key="2">
    <source>
        <dbReference type="Proteomes" id="UP000280307"/>
    </source>
</evidence>
<gene>
    <name evidence="1" type="ORF">EI684_07110</name>
</gene>
<evidence type="ECO:0000313" key="1">
    <source>
        <dbReference type="EMBL" id="RRR74438.1"/>
    </source>
</evidence>